<dbReference type="EMBL" id="JBJVNE010000053">
    <property type="protein sequence ID" value="MFM9653474.1"/>
    <property type="molecule type" value="Genomic_DNA"/>
</dbReference>
<evidence type="ECO:0000313" key="2">
    <source>
        <dbReference type="Proteomes" id="UP001631993"/>
    </source>
</evidence>
<accession>A0ABW9J0C7</accession>
<reference evidence="1 2" key="1">
    <citation type="submission" date="2024-12" db="EMBL/GenBank/DDBJ databases">
        <title>Forecasting of Potato common scab and diversities of Pathogenic streptomyces spp. in china.</title>
        <authorList>
            <person name="Handique U."/>
            <person name="Wu J."/>
        </authorList>
    </citation>
    <scope>NUCLEOTIDE SEQUENCE [LARGE SCALE GENOMIC DNA]</scope>
    <source>
        <strain evidence="1 2">ZRIMU1585</strain>
    </source>
</reference>
<protein>
    <submittedName>
        <fullName evidence="1">MerR family transcriptional regulator</fullName>
    </submittedName>
</protein>
<evidence type="ECO:0000313" key="1">
    <source>
        <dbReference type="EMBL" id="MFM9653474.1"/>
    </source>
</evidence>
<proteinExistence type="predicted"/>
<sequence>MSDLYTGTQAAALATRWRRTLSADAAAVSLSAICHWVRRGHLAPAGHDEQGRPLYALPDLARAEKKTRGRALRLVGIGTP</sequence>
<organism evidence="1 2">
    <name type="scientific">Streptomyces galilaeus</name>
    <dbReference type="NCBI Taxonomy" id="33899"/>
    <lineage>
        <taxon>Bacteria</taxon>
        <taxon>Bacillati</taxon>
        <taxon>Actinomycetota</taxon>
        <taxon>Actinomycetes</taxon>
        <taxon>Kitasatosporales</taxon>
        <taxon>Streptomycetaceae</taxon>
        <taxon>Streptomyces</taxon>
    </lineage>
</organism>
<dbReference type="RefSeq" id="WP_369278434.1">
    <property type="nucleotide sequence ID" value="NZ_JBJVMW010000042.1"/>
</dbReference>
<dbReference type="Proteomes" id="UP001631993">
    <property type="component" value="Unassembled WGS sequence"/>
</dbReference>
<comment type="caution">
    <text evidence="1">The sequence shown here is derived from an EMBL/GenBank/DDBJ whole genome shotgun (WGS) entry which is preliminary data.</text>
</comment>
<keyword evidence="2" id="KW-1185">Reference proteome</keyword>
<gene>
    <name evidence="1" type="ORF">ACKI1S_46295</name>
</gene>
<name>A0ABW9J0C7_STRGJ</name>